<name>A0A2W4QQ16_9GAMM</name>
<proteinExistence type="predicted"/>
<dbReference type="AlphaFoldDB" id="A0A2W4QQ16"/>
<evidence type="ECO:0000313" key="1">
    <source>
        <dbReference type="EMBL" id="PZN74102.1"/>
    </source>
</evidence>
<dbReference type="Gene3D" id="3.40.50.1010">
    <property type="entry name" value="5'-nuclease"/>
    <property type="match status" value="1"/>
</dbReference>
<evidence type="ECO:0000313" key="2">
    <source>
        <dbReference type="Proteomes" id="UP000249396"/>
    </source>
</evidence>
<protein>
    <recommendedName>
        <fullName evidence="3">PIN domain-containing protein</fullName>
    </recommendedName>
</protein>
<comment type="caution">
    <text evidence="1">The sequence shown here is derived from an EMBL/GenBank/DDBJ whole genome shotgun (WGS) entry which is preliminary data.</text>
</comment>
<reference evidence="1 2" key="1">
    <citation type="journal article" date="2018" name="Aquat. Microb. Ecol.">
        <title>Gammaproteobacterial methanotrophs dominate.</title>
        <authorList>
            <person name="Rissanen A.J."/>
            <person name="Saarenheimo J."/>
            <person name="Tiirola M."/>
            <person name="Peura S."/>
            <person name="Aalto S.L."/>
            <person name="Karvinen A."/>
            <person name="Nykanen H."/>
        </authorList>
    </citation>
    <scope>NUCLEOTIDE SEQUENCE [LARGE SCALE GENOMIC DNA]</scope>
    <source>
        <strain evidence="1">AMbin10</strain>
    </source>
</reference>
<gene>
    <name evidence="1" type="ORF">DM484_21750</name>
</gene>
<evidence type="ECO:0008006" key="3">
    <source>
        <dbReference type="Google" id="ProtNLM"/>
    </source>
</evidence>
<sequence length="174" mass="20016">MTTIRLYVVDTSYFLELYRVDGCWEKEAFTAIQHKFSEAIDKKYSFYVPSPVIFELANHIADVKNSLRRKTLANQLNNAVISCIDNGNPWVLTPLGKPETIHELMAALTESTTRFATEFSDQKLGLTDTVVILEAERLKKNHPSGTLNKYCVHIWSRHRELKSREPDNEPDPYV</sequence>
<dbReference type="EMBL" id="QJPH01000436">
    <property type="protein sequence ID" value="PZN74102.1"/>
    <property type="molecule type" value="Genomic_DNA"/>
</dbReference>
<dbReference type="Proteomes" id="UP000249396">
    <property type="component" value="Unassembled WGS sequence"/>
</dbReference>
<organism evidence="1 2">
    <name type="scientific">Candidatus Methylumidiphilus alinenensis</name>
    <dbReference type="NCBI Taxonomy" id="2202197"/>
    <lineage>
        <taxon>Bacteria</taxon>
        <taxon>Pseudomonadati</taxon>
        <taxon>Pseudomonadota</taxon>
        <taxon>Gammaproteobacteria</taxon>
        <taxon>Methylococcales</taxon>
        <taxon>Candidatus Methylumidiphilus</taxon>
    </lineage>
</organism>
<accession>A0A2W4QQ16</accession>